<organism evidence="15 16">
    <name type="scientific">Fastidiosipila sanguinis</name>
    <dbReference type="NCBI Taxonomy" id="236753"/>
    <lineage>
        <taxon>Bacteria</taxon>
        <taxon>Bacillati</taxon>
        <taxon>Bacillota</taxon>
        <taxon>Clostridia</taxon>
        <taxon>Eubacteriales</taxon>
        <taxon>Oscillospiraceae</taxon>
        <taxon>Fastidiosipila</taxon>
    </lineage>
</organism>
<evidence type="ECO:0000256" key="12">
    <source>
        <dbReference type="HAMAP-Rule" id="MF_01576"/>
    </source>
</evidence>
<comment type="pathway">
    <text evidence="1 12">One-carbon metabolism; tetrahydrofolate interconversion.</text>
</comment>
<evidence type="ECO:0000313" key="16">
    <source>
        <dbReference type="Proteomes" id="UP000237947"/>
    </source>
</evidence>
<feature type="domain" description="Tetrahydrofolate dehydrogenase/cyclohydrolase NAD(P)-binding" evidence="14">
    <location>
        <begin position="141"/>
        <end position="282"/>
    </location>
</feature>
<feature type="domain" description="Tetrahydrofolate dehydrogenase/cyclohydrolase catalytic" evidence="13">
    <location>
        <begin position="5"/>
        <end position="122"/>
    </location>
</feature>
<evidence type="ECO:0000256" key="7">
    <source>
        <dbReference type="ARBA" id="ARBA00022857"/>
    </source>
</evidence>
<dbReference type="EC" id="3.5.4.9" evidence="12"/>
<comment type="caution">
    <text evidence="12">Lacks conserved residue(s) required for the propagation of feature annotation.</text>
</comment>
<dbReference type="EC" id="1.5.1.5" evidence="12"/>
<comment type="function">
    <text evidence="12">Catalyzes the oxidation of 5,10-methylenetetrahydrofolate to 5,10-methenyltetrahydrofolate and then the hydrolysis of 5,10-methenyltetrahydrofolate to 10-formyltetrahydrofolate.</text>
</comment>
<reference evidence="16" key="1">
    <citation type="submission" date="2018-02" db="EMBL/GenBank/DDBJ databases">
        <authorList>
            <person name="Holder M.E."/>
            <person name="Ajami N.J."/>
            <person name="Petrosino J.F."/>
        </authorList>
    </citation>
    <scope>NUCLEOTIDE SEQUENCE [LARGE SCALE GENOMIC DNA]</scope>
    <source>
        <strain evidence="16">CCUG 47711</strain>
    </source>
</reference>
<evidence type="ECO:0000256" key="11">
    <source>
        <dbReference type="ARBA" id="ARBA00023268"/>
    </source>
</evidence>
<evidence type="ECO:0000256" key="6">
    <source>
        <dbReference type="ARBA" id="ARBA00022801"/>
    </source>
</evidence>
<keyword evidence="6 12" id="KW-0378">Hydrolase</keyword>
<dbReference type="EMBL" id="CP027226">
    <property type="protein sequence ID" value="AVM42166.1"/>
    <property type="molecule type" value="Genomic_DNA"/>
</dbReference>
<dbReference type="UniPathway" id="UPA00193"/>
<dbReference type="InterPro" id="IPR046346">
    <property type="entry name" value="Aminoacid_DH-like_N_sf"/>
</dbReference>
<dbReference type="Pfam" id="PF00763">
    <property type="entry name" value="THF_DHG_CYH"/>
    <property type="match status" value="1"/>
</dbReference>
<evidence type="ECO:0000256" key="8">
    <source>
        <dbReference type="ARBA" id="ARBA00023002"/>
    </source>
</evidence>
<protein>
    <recommendedName>
        <fullName evidence="12">Bifunctional protein FolD</fullName>
    </recommendedName>
    <domain>
        <recommendedName>
            <fullName evidence="12">Methylenetetrahydrofolate dehydrogenase</fullName>
            <ecNumber evidence="12">1.5.1.5</ecNumber>
        </recommendedName>
    </domain>
    <domain>
        <recommendedName>
            <fullName evidence="12">Methenyltetrahydrofolate cyclohydrolase</fullName>
            <ecNumber evidence="12">3.5.4.9</ecNumber>
        </recommendedName>
    </domain>
</protein>
<dbReference type="RefSeq" id="WP_106012151.1">
    <property type="nucleotide sequence ID" value="NZ_CP027226.1"/>
</dbReference>
<dbReference type="CDD" id="cd01080">
    <property type="entry name" value="NAD_bind_m-THF_DH_Cyclohyd"/>
    <property type="match status" value="1"/>
</dbReference>
<keyword evidence="4 12" id="KW-0028">Amino-acid biosynthesis</keyword>
<dbReference type="SUPFAM" id="SSF51735">
    <property type="entry name" value="NAD(P)-binding Rossmann-fold domains"/>
    <property type="match status" value="1"/>
</dbReference>
<evidence type="ECO:0000259" key="14">
    <source>
        <dbReference type="Pfam" id="PF02882"/>
    </source>
</evidence>
<accession>A0A2S0KMB1</accession>
<dbReference type="HAMAP" id="MF_01576">
    <property type="entry name" value="THF_DHG_CYH"/>
    <property type="match status" value="1"/>
</dbReference>
<dbReference type="FunFam" id="3.40.50.720:FF:000094">
    <property type="entry name" value="Bifunctional protein FolD"/>
    <property type="match status" value="1"/>
</dbReference>
<dbReference type="InterPro" id="IPR020867">
    <property type="entry name" value="THF_DH/CycHdrlase_CS"/>
</dbReference>
<evidence type="ECO:0000256" key="1">
    <source>
        <dbReference type="ARBA" id="ARBA00004777"/>
    </source>
</evidence>
<dbReference type="PANTHER" id="PTHR48099">
    <property type="entry name" value="C-1-TETRAHYDROFOLATE SYNTHASE, CYTOPLASMIC-RELATED"/>
    <property type="match status" value="1"/>
</dbReference>
<keyword evidence="7 12" id="KW-0521">NADP</keyword>
<comment type="catalytic activity">
    <reaction evidence="12">
        <text>(6R)-5,10-methenyltetrahydrofolate + H2O = (6R)-10-formyltetrahydrofolate + H(+)</text>
        <dbReference type="Rhea" id="RHEA:23700"/>
        <dbReference type="ChEBI" id="CHEBI:15377"/>
        <dbReference type="ChEBI" id="CHEBI:15378"/>
        <dbReference type="ChEBI" id="CHEBI:57455"/>
        <dbReference type="ChEBI" id="CHEBI:195366"/>
        <dbReference type="EC" id="3.5.4.9"/>
    </reaction>
</comment>
<dbReference type="OrthoDB" id="9803580at2"/>
<keyword evidence="5 12" id="KW-0658">Purine biosynthesis</keyword>
<comment type="similarity">
    <text evidence="12">Belongs to the tetrahydrofolate dehydrogenase/cyclohydrolase family.</text>
</comment>
<dbReference type="InterPro" id="IPR020630">
    <property type="entry name" value="THF_DH/CycHdrlase_cat_dom"/>
</dbReference>
<dbReference type="Gene3D" id="3.40.50.10860">
    <property type="entry name" value="Leucine Dehydrogenase, chain A, domain 1"/>
    <property type="match status" value="1"/>
</dbReference>
<dbReference type="InterPro" id="IPR020631">
    <property type="entry name" value="THF_DH/CycHdrlase_NAD-bd_dom"/>
</dbReference>
<dbReference type="PROSITE" id="PS00767">
    <property type="entry name" value="THF_DHG_CYH_2"/>
    <property type="match status" value="1"/>
</dbReference>
<evidence type="ECO:0000256" key="10">
    <source>
        <dbReference type="ARBA" id="ARBA00023167"/>
    </source>
</evidence>
<dbReference type="GO" id="GO:0035999">
    <property type="term" value="P:tetrahydrofolate interconversion"/>
    <property type="evidence" value="ECO:0007669"/>
    <property type="project" value="UniProtKB-UniRule"/>
</dbReference>
<keyword evidence="3 12" id="KW-0554">One-carbon metabolism</keyword>
<evidence type="ECO:0000256" key="2">
    <source>
        <dbReference type="ARBA" id="ARBA00011738"/>
    </source>
</evidence>
<evidence type="ECO:0000259" key="13">
    <source>
        <dbReference type="Pfam" id="PF00763"/>
    </source>
</evidence>
<dbReference type="FunFam" id="3.40.50.10860:FF:000005">
    <property type="entry name" value="C-1-tetrahydrofolate synthase, cytoplasmic, putative"/>
    <property type="match status" value="1"/>
</dbReference>
<keyword evidence="8 12" id="KW-0560">Oxidoreductase</keyword>
<evidence type="ECO:0000256" key="5">
    <source>
        <dbReference type="ARBA" id="ARBA00022755"/>
    </source>
</evidence>
<comment type="catalytic activity">
    <reaction evidence="12">
        <text>(6R)-5,10-methylene-5,6,7,8-tetrahydrofolate + NADP(+) = (6R)-5,10-methenyltetrahydrofolate + NADPH</text>
        <dbReference type="Rhea" id="RHEA:22812"/>
        <dbReference type="ChEBI" id="CHEBI:15636"/>
        <dbReference type="ChEBI" id="CHEBI:57455"/>
        <dbReference type="ChEBI" id="CHEBI:57783"/>
        <dbReference type="ChEBI" id="CHEBI:58349"/>
        <dbReference type="EC" id="1.5.1.5"/>
    </reaction>
</comment>
<dbReference type="Gene3D" id="3.40.50.720">
    <property type="entry name" value="NAD(P)-binding Rossmann-like Domain"/>
    <property type="match status" value="1"/>
</dbReference>
<dbReference type="GO" id="GO:0004488">
    <property type="term" value="F:methylenetetrahydrofolate dehydrogenase (NADP+) activity"/>
    <property type="evidence" value="ECO:0007669"/>
    <property type="project" value="UniProtKB-UniRule"/>
</dbReference>
<dbReference type="InterPro" id="IPR000672">
    <property type="entry name" value="THF_DH/CycHdrlase"/>
</dbReference>
<dbReference type="Proteomes" id="UP000237947">
    <property type="component" value="Chromosome"/>
</dbReference>
<name>A0A2S0KMB1_9FIRM</name>
<dbReference type="GO" id="GO:0000105">
    <property type="term" value="P:L-histidine biosynthetic process"/>
    <property type="evidence" value="ECO:0007669"/>
    <property type="project" value="UniProtKB-KW"/>
</dbReference>
<dbReference type="PANTHER" id="PTHR48099:SF5">
    <property type="entry name" value="C-1-TETRAHYDROFOLATE SYNTHASE, CYTOPLASMIC"/>
    <property type="match status" value="1"/>
</dbReference>
<dbReference type="GO" id="GO:0005829">
    <property type="term" value="C:cytosol"/>
    <property type="evidence" value="ECO:0007669"/>
    <property type="project" value="TreeGrafter"/>
</dbReference>
<feature type="binding site" evidence="12">
    <location>
        <begin position="167"/>
        <end position="169"/>
    </location>
    <ligand>
        <name>NADP(+)</name>
        <dbReference type="ChEBI" id="CHEBI:58349"/>
    </ligand>
</feature>
<proteinExistence type="inferred from homology"/>
<gene>
    <name evidence="12" type="primary">folD</name>
    <name evidence="15" type="ORF">C5Q98_02475</name>
</gene>
<dbReference type="NCBIfam" id="NF010783">
    <property type="entry name" value="PRK14186.1"/>
    <property type="match status" value="1"/>
</dbReference>
<feature type="binding site" evidence="12">
    <location>
        <position position="233"/>
    </location>
    <ligand>
        <name>NADP(+)</name>
        <dbReference type="ChEBI" id="CHEBI:58349"/>
    </ligand>
</feature>
<sequence length="286" mass="30852">MAVLLDGKILSRKIKDDLLKKAEQLRASGKRPPKLAVILVGADPASLIYVGRKEKAATECAFESKTINLPDNSSFEDVKSAIEDLNNDDSVDGILLQLPLPESLKKHEKDLLNLINPEKDVDGLHPINVGKLSLGEDAPIACTSNGIIHLLKNNNIEIDGKHAVIIGRSNIVGKPLIQLLLRENATVTVCHSHTHNLSEFTKSADILIVAIGKANYITADMVKENACIVDVGINRLGGRKITGDVDFASVEPKVNAITPVPGGVGPMTIAMLLSNTLNCYLRRENL</sequence>
<keyword evidence="10 12" id="KW-0486">Methionine biosynthesis</keyword>
<dbReference type="AlphaFoldDB" id="A0A2S0KMB1"/>
<comment type="subunit">
    <text evidence="2 12">Homodimer.</text>
</comment>
<dbReference type="GO" id="GO:0009086">
    <property type="term" value="P:methionine biosynthetic process"/>
    <property type="evidence" value="ECO:0007669"/>
    <property type="project" value="UniProtKB-KW"/>
</dbReference>
<dbReference type="Pfam" id="PF02882">
    <property type="entry name" value="THF_DHG_CYH_C"/>
    <property type="match status" value="1"/>
</dbReference>
<keyword evidence="11 12" id="KW-0511">Multifunctional enzyme</keyword>
<evidence type="ECO:0000256" key="4">
    <source>
        <dbReference type="ARBA" id="ARBA00022605"/>
    </source>
</evidence>
<dbReference type="GO" id="GO:0006164">
    <property type="term" value="P:purine nucleotide biosynthetic process"/>
    <property type="evidence" value="ECO:0007669"/>
    <property type="project" value="UniProtKB-KW"/>
</dbReference>
<dbReference type="SUPFAM" id="SSF53223">
    <property type="entry name" value="Aminoacid dehydrogenase-like, N-terminal domain"/>
    <property type="match status" value="1"/>
</dbReference>
<evidence type="ECO:0000313" key="15">
    <source>
        <dbReference type="EMBL" id="AVM42166.1"/>
    </source>
</evidence>
<dbReference type="KEGG" id="fsa:C5Q98_02475"/>
<keyword evidence="9 12" id="KW-0368">Histidine biosynthesis</keyword>
<keyword evidence="16" id="KW-1185">Reference proteome</keyword>
<evidence type="ECO:0000256" key="3">
    <source>
        <dbReference type="ARBA" id="ARBA00022563"/>
    </source>
</evidence>
<dbReference type="InterPro" id="IPR036291">
    <property type="entry name" value="NAD(P)-bd_dom_sf"/>
</dbReference>
<dbReference type="GO" id="GO:0004477">
    <property type="term" value="F:methenyltetrahydrofolate cyclohydrolase activity"/>
    <property type="evidence" value="ECO:0007669"/>
    <property type="project" value="UniProtKB-UniRule"/>
</dbReference>
<evidence type="ECO:0000256" key="9">
    <source>
        <dbReference type="ARBA" id="ARBA00023102"/>
    </source>
</evidence>
<dbReference type="PRINTS" id="PR00085">
    <property type="entry name" value="THFDHDRGNASE"/>
</dbReference>